<reference evidence="8 10" key="1">
    <citation type="journal article" date="2013" name="Curr. Biol.">
        <title>Shared signatures of parasitism and phylogenomics unite Cryptomycota and microsporidia.</title>
        <authorList>
            <person name="James T.Y."/>
            <person name="Pelin A."/>
            <person name="Bonen L."/>
            <person name="Ahrendt S."/>
            <person name="Sain D."/>
            <person name="Corradi N."/>
            <person name="Stajich J.E."/>
        </authorList>
    </citation>
    <scope>NUCLEOTIDE SEQUENCE [LARGE SCALE GENOMIC DNA]</scope>
    <source>
        <strain evidence="8 10">CSF55</strain>
        <strain evidence="8 10">CSF55</strain>
    </source>
</reference>
<dbReference type="OrthoDB" id="5585746at2759"/>
<gene>
    <name evidence="8" type="ORF">O9G_005292</name>
    <name evidence="9" type="ORF">ROZALSC1DRAFT_26673</name>
</gene>
<evidence type="ECO:0000256" key="7">
    <source>
        <dbReference type="SAM" id="Phobius"/>
    </source>
</evidence>
<evidence type="ECO:0000256" key="3">
    <source>
        <dbReference type="ARBA" id="ARBA00022692"/>
    </source>
</evidence>
<dbReference type="Proteomes" id="UP000281549">
    <property type="component" value="Unassembled WGS sequence"/>
</dbReference>
<accession>A0A075AS04</accession>
<evidence type="ECO:0000313" key="11">
    <source>
        <dbReference type="Proteomes" id="UP000281549"/>
    </source>
</evidence>
<name>A0A075AS04_ROZAC</name>
<reference evidence="9" key="3">
    <citation type="submission" date="2018-08" db="EMBL/GenBank/DDBJ databases">
        <title>Leveraging single-cell genomics to expand the Fungal Tree of Life.</title>
        <authorList>
            <consortium name="DOE Joint Genome Institute"/>
            <person name="Ahrendt S.R."/>
            <person name="Quandt C.A."/>
            <person name="Ciobanu D."/>
            <person name="Clum A."/>
            <person name="Salamov A."/>
            <person name="Andreopoulos B."/>
            <person name="Cheng J.-F."/>
            <person name="Woyke T."/>
            <person name="Pelin A."/>
            <person name="Henrissat B."/>
            <person name="Reynolds N."/>
            <person name="Benny G.L."/>
            <person name="Smith M.E."/>
            <person name="James T.Y."/>
            <person name="Grigoriev I.V."/>
        </authorList>
    </citation>
    <scope>NUCLEOTIDE SEQUENCE</scope>
    <source>
        <strain evidence="9">CSF55</strain>
    </source>
</reference>
<dbReference type="HOGENOM" id="CLU_023075_0_3_1"/>
<dbReference type="EMBL" id="KE561092">
    <property type="protein sequence ID" value="EPZ32960.1"/>
    <property type="molecule type" value="Genomic_DNA"/>
</dbReference>
<keyword evidence="6" id="KW-0862">Zinc</keyword>
<dbReference type="GO" id="GO:0006882">
    <property type="term" value="P:intracellular zinc ion homeostasis"/>
    <property type="evidence" value="ECO:0007669"/>
    <property type="project" value="TreeGrafter"/>
</dbReference>
<proteinExistence type="inferred from homology"/>
<dbReference type="Pfam" id="PF03006">
    <property type="entry name" value="HlyIII"/>
    <property type="match status" value="1"/>
</dbReference>
<feature type="transmembrane region" description="Helical" evidence="7">
    <location>
        <begin position="28"/>
        <end position="48"/>
    </location>
</feature>
<dbReference type="PANTHER" id="PTHR20855:SF52">
    <property type="entry name" value="ADIPONECTIN RECEPTOR PROTEIN"/>
    <property type="match status" value="1"/>
</dbReference>
<sequence>MLKLALISSIGIFGPIYSKWSTPEFRTLRTIIYISSGAFSAIPVFHAIYANGMPNTPRGFYGWPLTLGTYLCGALIYASRMPERFFPGKFDYVAHSHQFWHLFVVFGVLVQYYNCIELLEWKINNNCV</sequence>
<dbReference type="Proteomes" id="UP000030755">
    <property type="component" value="Unassembled WGS sequence"/>
</dbReference>
<protein>
    <submittedName>
        <fullName evidence="8">Hly-III-related domain-containing protein</fullName>
    </submittedName>
    <submittedName>
        <fullName evidence="9">HlyIII-domain-containing protein</fullName>
    </submittedName>
</protein>
<reference evidence="11" key="2">
    <citation type="journal article" date="2018" name="Nat. Microbiol.">
        <title>Leveraging single-cell genomics to expand the fungal tree of life.</title>
        <authorList>
            <person name="Ahrendt S.R."/>
            <person name="Quandt C.A."/>
            <person name="Ciobanu D."/>
            <person name="Clum A."/>
            <person name="Salamov A."/>
            <person name="Andreopoulos B."/>
            <person name="Cheng J.F."/>
            <person name="Woyke T."/>
            <person name="Pelin A."/>
            <person name="Henrissat B."/>
            <person name="Reynolds N.K."/>
            <person name="Benny G.L."/>
            <person name="Smith M.E."/>
            <person name="James T.Y."/>
            <person name="Grigoriev I.V."/>
        </authorList>
    </citation>
    <scope>NUCLEOTIDE SEQUENCE [LARGE SCALE GENOMIC DNA]</scope>
    <source>
        <strain evidence="11">CSF55</strain>
    </source>
</reference>
<organism evidence="8 10">
    <name type="scientific">Rozella allomycis (strain CSF55)</name>
    <dbReference type="NCBI Taxonomy" id="988480"/>
    <lineage>
        <taxon>Eukaryota</taxon>
        <taxon>Fungi</taxon>
        <taxon>Fungi incertae sedis</taxon>
        <taxon>Cryptomycota</taxon>
        <taxon>Cryptomycota incertae sedis</taxon>
        <taxon>Rozella</taxon>
    </lineage>
</organism>
<evidence type="ECO:0000256" key="2">
    <source>
        <dbReference type="ARBA" id="ARBA00007018"/>
    </source>
</evidence>
<feature type="transmembrane region" description="Helical" evidence="7">
    <location>
        <begin position="60"/>
        <end position="79"/>
    </location>
</feature>
<keyword evidence="3 7" id="KW-0812">Transmembrane</keyword>
<feature type="binding site" evidence="6">
    <location>
        <position position="101"/>
    </location>
    <ligand>
        <name>Zn(2+)</name>
        <dbReference type="ChEBI" id="CHEBI:29105"/>
    </ligand>
</feature>
<dbReference type="AlphaFoldDB" id="A0A075AS04"/>
<keyword evidence="10" id="KW-1185">Reference proteome</keyword>
<evidence type="ECO:0000313" key="10">
    <source>
        <dbReference type="Proteomes" id="UP000030755"/>
    </source>
</evidence>
<keyword evidence="4 7" id="KW-1133">Transmembrane helix</keyword>
<dbReference type="EMBL" id="ML004918">
    <property type="protein sequence ID" value="RKP21959.1"/>
    <property type="molecule type" value="Genomic_DNA"/>
</dbReference>
<dbReference type="GO" id="GO:0046872">
    <property type="term" value="F:metal ion binding"/>
    <property type="evidence" value="ECO:0007669"/>
    <property type="project" value="UniProtKB-KW"/>
</dbReference>
<dbReference type="PANTHER" id="PTHR20855">
    <property type="entry name" value="ADIPOR/PROGESTIN RECEPTOR-RELATED"/>
    <property type="match status" value="1"/>
</dbReference>
<evidence type="ECO:0000313" key="9">
    <source>
        <dbReference type="EMBL" id="RKP21959.1"/>
    </source>
</evidence>
<keyword evidence="6" id="KW-0479">Metal-binding</keyword>
<dbReference type="InterPro" id="IPR004254">
    <property type="entry name" value="AdipoR/HlyIII-related"/>
</dbReference>
<feature type="transmembrane region" description="Helical" evidence="7">
    <location>
        <begin position="99"/>
        <end position="116"/>
    </location>
</feature>
<evidence type="ECO:0000256" key="4">
    <source>
        <dbReference type="ARBA" id="ARBA00022989"/>
    </source>
</evidence>
<evidence type="ECO:0000256" key="1">
    <source>
        <dbReference type="ARBA" id="ARBA00004141"/>
    </source>
</evidence>
<comment type="similarity">
    <text evidence="2">Belongs to the ADIPOR family.</text>
</comment>
<comment type="subcellular location">
    <subcellularLocation>
        <location evidence="1">Membrane</location>
        <topology evidence="1">Multi-pass membrane protein</topology>
    </subcellularLocation>
</comment>
<evidence type="ECO:0000256" key="6">
    <source>
        <dbReference type="PIRSR" id="PIRSR604254-1"/>
    </source>
</evidence>
<dbReference type="STRING" id="988480.A0A075AS04"/>
<feature type="binding site" evidence="6">
    <location>
        <position position="97"/>
    </location>
    <ligand>
        <name>Zn(2+)</name>
        <dbReference type="ChEBI" id="CHEBI:29105"/>
    </ligand>
</feature>
<dbReference type="GO" id="GO:0038023">
    <property type="term" value="F:signaling receptor activity"/>
    <property type="evidence" value="ECO:0007669"/>
    <property type="project" value="TreeGrafter"/>
</dbReference>
<keyword evidence="5 7" id="KW-0472">Membrane</keyword>
<evidence type="ECO:0000256" key="5">
    <source>
        <dbReference type="ARBA" id="ARBA00023136"/>
    </source>
</evidence>
<dbReference type="GO" id="GO:0016020">
    <property type="term" value="C:membrane"/>
    <property type="evidence" value="ECO:0007669"/>
    <property type="project" value="UniProtKB-SubCell"/>
</dbReference>
<evidence type="ECO:0000313" key="8">
    <source>
        <dbReference type="EMBL" id="EPZ32960.1"/>
    </source>
</evidence>